<sequence length="136" mass="13993">MKLSNKLRSGKGKLTADVSYLEQASQLNQNLRNKAVPDLTNKSNTDVGVSDLQVGGDYGGISHGLLTIMGNAALGALGGAMGGLGGAGAPLQAYGMPTGGMMGPNMMGPSMMPHPAMGPRMMPPPRGYMPPPPRRM</sequence>
<dbReference type="EMBL" id="CP056066">
    <property type="protein sequence ID" value="UVC54236.1"/>
    <property type="molecule type" value="Genomic_DNA"/>
</dbReference>
<evidence type="ECO:0000313" key="1">
    <source>
        <dbReference type="EMBL" id="UVC54236.1"/>
    </source>
</evidence>
<organism evidence="1 2">
    <name type="scientific">Theileria orientalis</name>
    <dbReference type="NCBI Taxonomy" id="68886"/>
    <lineage>
        <taxon>Eukaryota</taxon>
        <taxon>Sar</taxon>
        <taxon>Alveolata</taxon>
        <taxon>Apicomplexa</taxon>
        <taxon>Aconoidasida</taxon>
        <taxon>Piroplasmida</taxon>
        <taxon>Theileriidae</taxon>
        <taxon>Theileria</taxon>
    </lineage>
</organism>
<protein>
    <submittedName>
        <fullName evidence="1">Uncharacterized protein</fullName>
    </submittedName>
</protein>
<gene>
    <name evidence="1" type="ORF">MACJ_003771</name>
</gene>
<reference evidence="1" key="1">
    <citation type="submission" date="2022-07" db="EMBL/GenBank/DDBJ databases">
        <title>Evaluation of T. orientalis genome assembly methods using nanopore sequencing and analysis of variation between genomes.</title>
        <authorList>
            <person name="Yam J."/>
            <person name="Micallef M.L."/>
            <person name="Liu M."/>
            <person name="Djordjevic S.P."/>
            <person name="Bogema D.R."/>
            <person name="Jenkins C."/>
        </authorList>
    </citation>
    <scope>NUCLEOTIDE SEQUENCE</scope>
    <source>
        <strain evidence="1">Fish Creek</strain>
    </source>
</reference>
<evidence type="ECO:0000313" key="2">
    <source>
        <dbReference type="Proteomes" id="UP000244803"/>
    </source>
</evidence>
<dbReference type="AlphaFoldDB" id="A0A976SKT3"/>
<dbReference type="Proteomes" id="UP000244803">
    <property type="component" value="Chromosome 3"/>
</dbReference>
<accession>A0A976SKT3</accession>
<proteinExistence type="predicted"/>
<name>A0A976SKT3_THEOR</name>